<reference evidence="1 2" key="1">
    <citation type="submission" date="2019-05" db="EMBL/GenBank/DDBJ databases">
        <title>Another draft genome of Portunus trituberculatus and its Hox gene families provides insights of decapod evolution.</title>
        <authorList>
            <person name="Jeong J.-H."/>
            <person name="Song I."/>
            <person name="Kim S."/>
            <person name="Choi T."/>
            <person name="Kim D."/>
            <person name="Ryu S."/>
            <person name="Kim W."/>
        </authorList>
    </citation>
    <scope>NUCLEOTIDE SEQUENCE [LARGE SCALE GENOMIC DNA]</scope>
    <source>
        <tissue evidence="1">Muscle</tissue>
    </source>
</reference>
<organism evidence="1 2">
    <name type="scientific">Portunus trituberculatus</name>
    <name type="common">Swimming crab</name>
    <name type="synonym">Neptunus trituberculatus</name>
    <dbReference type="NCBI Taxonomy" id="210409"/>
    <lineage>
        <taxon>Eukaryota</taxon>
        <taxon>Metazoa</taxon>
        <taxon>Ecdysozoa</taxon>
        <taxon>Arthropoda</taxon>
        <taxon>Crustacea</taxon>
        <taxon>Multicrustacea</taxon>
        <taxon>Malacostraca</taxon>
        <taxon>Eumalacostraca</taxon>
        <taxon>Eucarida</taxon>
        <taxon>Decapoda</taxon>
        <taxon>Pleocyemata</taxon>
        <taxon>Brachyura</taxon>
        <taxon>Eubrachyura</taxon>
        <taxon>Portunoidea</taxon>
        <taxon>Portunidae</taxon>
        <taxon>Portuninae</taxon>
        <taxon>Portunus</taxon>
    </lineage>
</organism>
<name>A0A5B7E7C2_PORTR</name>
<evidence type="ECO:0000313" key="1">
    <source>
        <dbReference type="EMBL" id="MPC29106.1"/>
    </source>
</evidence>
<proteinExistence type="predicted"/>
<dbReference type="Proteomes" id="UP000324222">
    <property type="component" value="Unassembled WGS sequence"/>
</dbReference>
<accession>A0A5B7E7C2</accession>
<dbReference type="EMBL" id="VSRR010002016">
    <property type="protein sequence ID" value="MPC29106.1"/>
    <property type="molecule type" value="Genomic_DNA"/>
</dbReference>
<gene>
    <name evidence="1" type="ORF">E2C01_022324</name>
</gene>
<dbReference type="AlphaFoldDB" id="A0A5B7E7C2"/>
<sequence>MAPGTDRGVRDGVNCRAICIDGNSVYVDDEKSVVLTTEEVVVVVVGAGVSVVFFTTQTNPAPVLPFLGSTEPSV</sequence>
<keyword evidence="2" id="KW-1185">Reference proteome</keyword>
<protein>
    <submittedName>
        <fullName evidence="1">Uncharacterized protein</fullName>
    </submittedName>
</protein>
<comment type="caution">
    <text evidence="1">The sequence shown here is derived from an EMBL/GenBank/DDBJ whole genome shotgun (WGS) entry which is preliminary data.</text>
</comment>
<evidence type="ECO:0000313" key="2">
    <source>
        <dbReference type="Proteomes" id="UP000324222"/>
    </source>
</evidence>